<dbReference type="ExpressionAtlas" id="A0A2K3E4T6">
    <property type="expression patterns" value="baseline"/>
</dbReference>
<evidence type="ECO:0000313" key="3">
    <source>
        <dbReference type="EMBL" id="PNW87747.1"/>
    </source>
</evidence>
<dbReference type="KEGG" id="cre:CHLRE_01g000500v5"/>
<dbReference type="AlphaFoldDB" id="A0A2K3E4T6"/>
<dbReference type="InterPro" id="IPR005069">
    <property type="entry name" value="Nucl-diP-sugar_transferase"/>
</dbReference>
<dbReference type="Gramene" id="PNW87747">
    <property type="protein sequence ID" value="PNW87747"/>
    <property type="gene ID" value="CHLRE_01g000500v5"/>
</dbReference>
<sequence>MGAQGITDHCFNAPQDRINYKGSDTAYHWGSHHWKLTTWNKVHIIKAVYEFGVNVIHSDTDVVWFGDPLPFFQQQLQERHGGDGGDDGIGHKVRAKWDAAASEVGAAGATPAAADAAAAGSSGWWAPPHVAVATDSVSTMNRRGDRGLEDSPQPYAPINTGIYFLRQWSGGAAFLDEWLSWQERDVGHDQDGFNTLARGFFFHRDPDLRLPVFPDAHTRITLPRGSTSGSGTNDGSERDVGGVGDGNTTGEWAAPRTFRAAYSNTTGVSFLPASMFGNTYTYVNARLWEKLKHPLYAIHWVWGGSTLESKRQNMRDAMKFHDEPDYYTSPNLVTFDLDLLPVPPTFNSWFSTEHMIRFHVQAANYQLQQAYYAFAIALIANRTLVMPRFQCYCSKNWYQTQQCRINFEKATTFPFTCALSHVLRVKKLEAGFRLPDNTEYSGHRVFIREYSFLDNPKVPDSLKKSFVEIVPSQMPRAANLGADELVVSVEPAPRGYGQRVTVAAPLVDRELRQVLGRFKGVRVLHFPQPARTLSGFSTYATWEQYDAEIQKHVAYWCCRAPGDMRAYNLTERLQLVALPPERYKSLPALTAAGDPTGAPAPGSSSYLHEAPPLPPRAAGGRPWCDGVVARHVARHGRAEGRLGELLQCIGDDAGG</sequence>
<dbReference type="RefSeq" id="XP_042927990.1">
    <property type="nucleotide sequence ID" value="XM_043058076.1"/>
</dbReference>
<dbReference type="Pfam" id="PF03407">
    <property type="entry name" value="Nucleotid_trans"/>
    <property type="match status" value="1"/>
</dbReference>
<dbReference type="OrthoDB" id="540503at2759"/>
<dbReference type="Proteomes" id="UP000006906">
    <property type="component" value="Chromosome 1"/>
</dbReference>
<proteinExistence type="predicted"/>
<dbReference type="InterPro" id="IPR053250">
    <property type="entry name" value="Glycosyltransferase_77"/>
</dbReference>
<feature type="region of interest" description="Disordered" evidence="1">
    <location>
        <begin position="221"/>
        <end position="248"/>
    </location>
</feature>
<dbReference type="EMBL" id="CM008962">
    <property type="protein sequence ID" value="PNW87747.1"/>
    <property type="molecule type" value="Genomic_DNA"/>
</dbReference>
<dbReference type="PANTHER" id="PTHR46936">
    <property type="entry name" value="ARABINOSYLTRANSFERASE XEG113"/>
    <property type="match status" value="1"/>
</dbReference>
<evidence type="ECO:0000256" key="1">
    <source>
        <dbReference type="SAM" id="MobiDB-lite"/>
    </source>
</evidence>
<dbReference type="GO" id="GO:0052325">
    <property type="term" value="P:cell wall pectin biosynthetic process"/>
    <property type="evidence" value="ECO:0000318"/>
    <property type="project" value="GO_Central"/>
</dbReference>
<protein>
    <recommendedName>
        <fullName evidence="2">Nucleotide-diphospho-sugar transferase domain-containing protein</fullName>
    </recommendedName>
</protein>
<evidence type="ECO:0000259" key="2">
    <source>
        <dbReference type="Pfam" id="PF03407"/>
    </source>
</evidence>
<accession>A0A2K3E4T6</accession>
<dbReference type="GeneID" id="5723247"/>
<gene>
    <name evidence="3" type="ORF">CHLRE_01g000500v5</name>
</gene>
<dbReference type="InParanoid" id="A0A2K3E4T6"/>
<feature type="region of interest" description="Disordered" evidence="1">
    <location>
        <begin position="588"/>
        <end position="612"/>
    </location>
</feature>
<feature type="compositionally biased region" description="Low complexity" evidence="1">
    <location>
        <begin position="225"/>
        <end position="234"/>
    </location>
</feature>
<dbReference type="PaxDb" id="3055-EDO96019"/>
<evidence type="ECO:0000313" key="4">
    <source>
        <dbReference type="Proteomes" id="UP000006906"/>
    </source>
</evidence>
<dbReference type="PANTHER" id="PTHR46936:SF1">
    <property type="entry name" value="ARABINOSYLTRANSFERASE XEG113"/>
    <property type="match status" value="1"/>
</dbReference>
<name>A0A2K3E4T6_CHLRE</name>
<dbReference type="STRING" id="3055.A0A2K3E4T6"/>
<reference evidence="3 4" key="1">
    <citation type="journal article" date="2007" name="Science">
        <title>The Chlamydomonas genome reveals the evolution of key animal and plant functions.</title>
        <authorList>
            <person name="Merchant S.S."/>
            <person name="Prochnik S.E."/>
            <person name="Vallon O."/>
            <person name="Harris E.H."/>
            <person name="Karpowicz S.J."/>
            <person name="Witman G.B."/>
            <person name="Terry A."/>
            <person name="Salamov A."/>
            <person name="Fritz-Laylin L.K."/>
            <person name="Marechal-Drouard L."/>
            <person name="Marshall W.F."/>
            <person name="Qu L.H."/>
            <person name="Nelson D.R."/>
            <person name="Sanderfoot A.A."/>
            <person name="Spalding M.H."/>
            <person name="Kapitonov V.V."/>
            <person name="Ren Q."/>
            <person name="Ferris P."/>
            <person name="Lindquist E."/>
            <person name="Shapiro H."/>
            <person name="Lucas S.M."/>
            <person name="Grimwood J."/>
            <person name="Schmutz J."/>
            <person name="Cardol P."/>
            <person name="Cerutti H."/>
            <person name="Chanfreau G."/>
            <person name="Chen C.L."/>
            <person name="Cognat V."/>
            <person name="Croft M.T."/>
            <person name="Dent R."/>
            <person name="Dutcher S."/>
            <person name="Fernandez E."/>
            <person name="Fukuzawa H."/>
            <person name="Gonzalez-Ballester D."/>
            <person name="Gonzalez-Halphen D."/>
            <person name="Hallmann A."/>
            <person name="Hanikenne M."/>
            <person name="Hippler M."/>
            <person name="Inwood W."/>
            <person name="Jabbari K."/>
            <person name="Kalanon M."/>
            <person name="Kuras R."/>
            <person name="Lefebvre P.A."/>
            <person name="Lemaire S.D."/>
            <person name="Lobanov A.V."/>
            <person name="Lohr M."/>
            <person name="Manuell A."/>
            <person name="Meier I."/>
            <person name="Mets L."/>
            <person name="Mittag M."/>
            <person name="Mittelmeier T."/>
            <person name="Moroney J.V."/>
            <person name="Moseley J."/>
            <person name="Napoli C."/>
            <person name="Nedelcu A.M."/>
            <person name="Niyogi K."/>
            <person name="Novoselov S.V."/>
            <person name="Paulsen I.T."/>
            <person name="Pazour G."/>
            <person name="Purton S."/>
            <person name="Ral J.P."/>
            <person name="Riano-Pachon D.M."/>
            <person name="Riekhof W."/>
            <person name="Rymarquis L."/>
            <person name="Schroda M."/>
            <person name="Stern D."/>
            <person name="Umen J."/>
            <person name="Willows R."/>
            <person name="Wilson N."/>
            <person name="Zimmer S.L."/>
            <person name="Allmer J."/>
            <person name="Balk J."/>
            <person name="Bisova K."/>
            <person name="Chen C.J."/>
            <person name="Elias M."/>
            <person name="Gendler K."/>
            <person name="Hauser C."/>
            <person name="Lamb M.R."/>
            <person name="Ledford H."/>
            <person name="Long J.C."/>
            <person name="Minagawa J."/>
            <person name="Page M.D."/>
            <person name="Pan J."/>
            <person name="Pootakham W."/>
            <person name="Roje S."/>
            <person name="Rose A."/>
            <person name="Stahlberg E."/>
            <person name="Terauchi A.M."/>
            <person name="Yang P."/>
            <person name="Ball S."/>
            <person name="Bowler C."/>
            <person name="Dieckmann C.L."/>
            <person name="Gladyshev V.N."/>
            <person name="Green P."/>
            <person name="Jorgensen R."/>
            <person name="Mayfield S."/>
            <person name="Mueller-Roeber B."/>
            <person name="Rajamani S."/>
            <person name="Sayre R.T."/>
            <person name="Brokstein P."/>
            <person name="Dubchak I."/>
            <person name="Goodstein D."/>
            <person name="Hornick L."/>
            <person name="Huang Y.W."/>
            <person name="Jhaveri J."/>
            <person name="Luo Y."/>
            <person name="Martinez D."/>
            <person name="Ngau W.C."/>
            <person name="Otillar B."/>
            <person name="Poliakov A."/>
            <person name="Porter A."/>
            <person name="Szajkowski L."/>
            <person name="Werner G."/>
            <person name="Zhou K."/>
            <person name="Grigoriev I.V."/>
            <person name="Rokhsar D.S."/>
            <person name="Grossman A.R."/>
        </authorList>
    </citation>
    <scope>NUCLEOTIDE SEQUENCE [LARGE SCALE GENOMIC DNA]</scope>
    <source>
        <strain evidence="4">CC-503</strain>
    </source>
</reference>
<keyword evidence="4" id="KW-1185">Reference proteome</keyword>
<feature type="domain" description="Nucleotide-diphospho-sugar transferase" evidence="2">
    <location>
        <begin position="9"/>
        <end position="314"/>
    </location>
</feature>
<feature type="compositionally biased region" description="Low complexity" evidence="1">
    <location>
        <begin position="588"/>
        <end position="605"/>
    </location>
</feature>
<dbReference type="GO" id="GO:0052636">
    <property type="term" value="F:arabinosyltransferase activity"/>
    <property type="evidence" value="ECO:0000318"/>
    <property type="project" value="GO_Central"/>
</dbReference>
<organism evidence="3 4">
    <name type="scientific">Chlamydomonas reinhardtii</name>
    <name type="common">Chlamydomonas smithii</name>
    <dbReference type="NCBI Taxonomy" id="3055"/>
    <lineage>
        <taxon>Eukaryota</taxon>
        <taxon>Viridiplantae</taxon>
        <taxon>Chlorophyta</taxon>
        <taxon>core chlorophytes</taxon>
        <taxon>Chlorophyceae</taxon>
        <taxon>CS clade</taxon>
        <taxon>Chlamydomonadales</taxon>
        <taxon>Chlamydomonadaceae</taxon>
        <taxon>Chlamydomonas</taxon>
    </lineage>
</organism>